<dbReference type="eggNOG" id="KOG1055">
    <property type="taxonomic scope" value="Eukaryota"/>
</dbReference>
<evidence type="ECO:0000256" key="8">
    <source>
        <dbReference type="ARBA" id="ARBA00023224"/>
    </source>
</evidence>
<dbReference type="PANTHER" id="PTHR10519">
    <property type="entry name" value="GABA-B RECEPTOR"/>
    <property type="match status" value="1"/>
</dbReference>
<keyword evidence="7" id="KW-0325">Glycoprotein</keyword>
<reference evidence="12" key="1">
    <citation type="submission" date="2017-05" db="UniProtKB">
        <authorList>
            <consortium name="EnsemblMetazoa"/>
        </authorList>
    </citation>
    <scope>IDENTIFICATION</scope>
</reference>
<evidence type="ECO:0000256" key="5">
    <source>
        <dbReference type="ARBA" id="ARBA00023136"/>
    </source>
</evidence>
<keyword evidence="3 9" id="KW-1133">Transmembrane helix</keyword>
<dbReference type="PANTHER" id="PTHR10519:SF74">
    <property type="entry name" value="GAMMA-AMINOBUTYRIC ACID TYPE B RECEPTOR SUBUNIT 2"/>
    <property type="match status" value="1"/>
</dbReference>
<evidence type="ECO:0000313" key="12">
    <source>
        <dbReference type="EnsemblMetazoa" id="Aqu2.1.26551_001"/>
    </source>
</evidence>
<dbReference type="Pfam" id="PF01094">
    <property type="entry name" value="ANF_receptor"/>
    <property type="match status" value="1"/>
</dbReference>
<evidence type="ECO:0000256" key="2">
    <source>
        <dbReference type="ARBA" id="ARBA00022692"/>
    </source>
</evidence>
<evidence type="ECO:0000256" key="3">
    <source>
        <dbReference type="ARBA" id="ARBA00022989"/>
    </source>
</evidence>
<sequence length="503" mass="57231">MCKLLFYFWFIAPFISTIESATKSTLQFGYITTITGSFLASGGRPAVDLALQIINERDDILQNYTLAYTDILDSGCNHTEALDNFFELMNRDATYISLLGCGCSTATIPVAEISLYWNIPQLAYAAAANVLNDRTRFRNFFSTLVSFRYVGESLGQLMREFGWRQMSIIAQDDHLLFSRVTDELASVIFKNEGWILDRYDVLSGHNPLLFFDRSEAQKFRIIHINAYPDIAYPVLCEAYYRGMFGSKYLWILPSWYNAGWWRSNSPSSSNNDSCTDEIMMQGQIKFNRYDSRNDNVILYQQYRLINEILTKVPIGAVTVELHRNTFVFETGESNSTLWNNGEPPYDGFPVTNIDKNNLVLVVIYNVAATGGLVFACACFTFNFVFRRRKIVKLTSCNLNNIIILGSALLYTRLLIEASLFLGLIFIPKMICLYLDPQGEKVFSQSGATAAPTNSHALTNNSVDQKEPSEKIILNLRKRVKELEGQLNLTKLMKEKSHVPTLFY</sequence>
<dbReference type="InterPro" id="IPR002455">
    <property type="entry name" value="GPCR3_GABA-B"/>
</dbReference>
<dbReference type="OrthoDB" id="17569at2759"/>
<dbReference type="InterPro" id="IPR000337">
    <property type="entry name" value="GPCR_3"/>
</dbReference>
<name>A0A1X7UGE2_AMPQE</name>
<keyword evidence="10" id="KW-0732">Signal</keyword>
<dbReference type="GO" id="GO:0004965">
    <property type="term" value="F:G protein-coupled GABA receptor activity"/>
    <property type="evidence" value="ECO:0007669"/>
    <property type="project" value="InterPro"/>
</dbReference>
<evidence type="ECO:0000256" key="4">
    <source>
        <dbReference type="ARBA" id="ARBA00023040"/>
    </source>
</evidence>
<dbReference type="AlphaFoldDB" id="A0A1X7UGE2"/>
<evidence type="ECO:0000256" key="9">
    <source>
        <dbReference type="SAM" id="Phobius"/>
    </source>
</evidence>
<proteinExistence type="predicted"/>
<dbReference type="PRINTS" id="PR01176">
    <property type="entry name" value="GABABRECEPTR"/>
</dbReference>
<dbReference type="InterPro" id="IPR028082">
    <property type="entry name" value="Peripla_BP_I"/>
</dbReference>
<feature type="signal peptide" evidence="10">
    <location>
        <begin position="1"/>
        <end position="20"/>
    </location>
</feature>
<keyword evidence="8" id="KW-0807">Transducer</keyword>
<evidence type="ECO:0000256" key="7">
    <source>
        <dbReference type="ARBA" id="ARBA00023180"/>
    </source>
</evidence>
<dbReference type="GO" id="GO:0038039">
    <property type="term" value="C:G protein-coupled receptor heterodimeric complex"/>
    <property type="evidence" value="ECO:0007669"/>
    <property type="project" value="TreeGrafter"/>
</dbReference>
<comment type="subcellular location">
    <subcellularLocation>
        <location evidence="1">Membrane</location>
        <topology evidence="1">Multi-pass membrane protein</topology>
    </subcellularLocation>
</comment>
<keyword evidence="5 9" id="KW-0472">Membrane</keyword>
<dbReference type="InterPro" id="IPR001828">
    <property type="entry name" value="ANF_lig-bd_rcpt"/>
</dbReference>
<dbReference type="PRINTS" id="PR00248">
    <property type="entry name" value="GPCRMGR"/>
</dbReference>
<keyword evidence="2 9" id="KW-0812">Transmembrane</keyword>
<dbReference type="GO" id="GO:0007214">
    <property type="term" value="P:gamma-aminobutyric acid signaling pathway"/>
    <property type="evidence" value="ECO:0007669"/>
    <property type="project" value="TreeGrafter"/>
</dbReference>
<keyword evidence="4" id="KW-0297">G-protein coupled receptor</keyword>
<evidence type="ECO:0000259" key="11">
    <source>
        <dbReference type="Pfam" id="PF01094"/>
    </source>
</evidence>
<accession>A0A1X7UGE2</accession>
<feature type="domain" description="Receptor ligand binding region" evidence="11">
    <location>
        <begin position="45"/>
        <end position="296"/>
    </location>
</feature>
<dbReference type="SUPFAM" id="SSF53822">
    <property type="entry name" value="Periplasmic binding protein-like I"/>
    <property type="match status" value="1"/>
</dbReference>
<organism evidence="12">
    <name type="scientific">Amphimedon queenslandica</name>
    <name type="common">Sponge</name>
    <dbReference type="NCBI Taxonomy" id="400682"/>
    <lineage>
        <taxon>Eukaryota</taxon>
        <taxon>Metazoa</taxon>
        <taxon>Porifera</taxon>
        <taxon>Demospongiae</taxon>
        <taxon>Heteroscleromorpha</taxon>
        <taxon>Haplosclerida</taxon>
        <taxon>Niphatidae</taxon>
        <taxon>Amphimedon</taxon>
    </lineage>
</organism>
<protein>
    <recommendedName>
        <fullName evidence="11">Receptor ligand binding region domain-containing protein</fullName>
    </recommendedName>
</protein>
<feature type="chain" id="PRO_5012372235" description="Receptor ligand binding region domain-containing protein" evidence="10">
    <location>
        <begin position="21"/>
        <end position="503"/>
    </location>
</feature>
<dbReference type="EnsemblMetazoa" id="Aqu2.1.26551_001">
    <property type="protein sequence ID" value="Aqu2.1.26551_001"/>
    <property type="gene ID" value="Aqu2.1.26551"/>
</dbReference>
<feature type="transmembrane region" description="Helical" evidence="9">
    <location>
        <begin position="358"/>
        <end position="385"/>
    </location>
</feature>
<dbReference type="InParanoid" id="A0A1X7UGE2"/>
<dbReference type="Gene3D" id="3.40.50.2300">
    <property type="match status" value="2"/>
</dbReference>
<evidence type="ECO:0000256" key="10">
    <source>
        <dbReference type="SAM" id="SignalP"/>
    </source>
</evidence>
<evidence type="ECO:0000256" key="6">
    <source>
        <dbReference type="ARBA" id="ARBA00023170"/>
    </source>
</evidence>
<keyword evidence="6" id="KW-0675">Receptor</keyword>
<evidence type="ECO:0000256" key="1">
    <source>
        <dbReference type="ARBA" id="ARBA00004141"/>
    </source>
</evidence>
<feature type="transmembrane region" description="Helical" evidence="9">
    <location>
        <begin position="397"/>
        <end position="426"/>
    </location>
</feature>